<evidence type="ECO:0000256" key="1">
    <source>
        <dbReference type="SAM" id="MobiDB-lite"/>
    </source>
</evidence>
<keyword evidence="2" id="KW-0472">Membrane</keyword>
<sequence>MSLDFNKGGSRYGRTTKRKKTNMILNILIGVVFIFIVVLASSLFFGKNDPATDKENQLATGEQELSETEEKEAEQESEEAAPTDEEEAESEEAEESAEKDAEEEKEKEEKDKDKEEEKEEESNEADDSETEVSENSDDPNVIKTMTNPGWGPVGTSQSEPHTSVYDEGHVDWDEKLKAVEAATRLSSSDYTLIFLGNGGSEHSSIASIKNKSTGENFKVYLEWVTNKGWKPTKVEQVKSL</sequence>
<keyword evidence="2" id="KW-1133">Transmembrane helix</keyword>
<feature type="domain" description="DUF1510" evidence="3">
    <location>
        <begin position="146"/>
        <end position="236"/>
    </location>
</feature>
<comment type="caution">
    <text evidence="4">The sequence shown here is derived from an EMBL/GenBank/DDBJ whole genome shotgun (WGS) entry which is preliminary data.</text>
</comment>
<evidence type="ECO:0000256" key="2">
    <source>
        <dbReference type="SAM" id="Phobius"/>
    </source>
</evidence>
<dbReference type="RefSeq" id="WP_148965818.1">
    <property type="nucleotide sequence ID" value="NZ_VTEU01000003.1"/>
</dbReference>
<evidence type="ECO:0000313" key="5">
    <source>
        <dbReference type="Proteomes" id="UP000323393"/>
    </source>
</evidence>
<gene>
    <name evidence="4" type="ORF">FZC74_10585</name>
</gene>
<protein>
    <submittedName>
        <fullName evidence="4">DUF1510 family protein</fullName>
    </submittedName>
</protein>
<organism evidence="4 5">
    <name type="scientific">Sutcliffiella horikoshii</name>
    <dbReference type="NCBI Taxonomy" id="79883"/>
    <lineage>
        <taxon>Bacteria</taxon>
        <taxon>Bacillati</taxon>
        <taxon>Bacillota</taxon>
        <taxon>Bacilli</taxon>
        <taxon>Bacillales</taxon>
        <taxon>Bacillaceae</taxon>
        <taxon>Sutcliffiella</taxon>
    </lineage>
</organism>
<feature type="compositionally biased region" description="Basic and acidic residues" evidence="1">
    <location>
        <begin position="96"/>
        <end position="115"/>
    </location>
</feature>
<feature type="compositionally biased region" description="Acidic residues" evidence="1">
    <location>
        <begin position="64"/>
        <end position="95"/>
    </location>
</feature>
<proteinExistence type="predicted"/>
<feature type="compositionally biased region" description="Acidic residues" evidence="1">
    <location>
        <begin position="116"/>
        <end position="137"/>
    </location>
</feature>
<reference evidence="4 5" key="1">
    <citation type="submission" date="2019-08" db="EMBL/GenBank/DDBJ databases">
        <title>Bacillus genomes from the desert of Cuatro Cienegas, Coahuila.</title>
        <authorList>
            <person name="Olmedo-Alvarez G."/>
        </authorList>
    </citation>
    <scope>NUCLEOTIDE SEQUENCE [LARGE SCALE GENOMIC DNA]</scope>
    <source>
        <strain evidence="4 5">CH88_3T</strain>
    </source>
</reference>
<dbReference type="EMBL" id="VTEU01000003">
    <property type="protein sequence ID" value="TYS59172.1"/>
    <property type="molecule type" value="Genomic_DNA"/>
</dbReference>
<dbReference type="Proteomes" id="UP000323393">
    <property type="component" value="Unassembled WGS sequence"/>
</dbReference>
<name>A0AA94WPH7_9BACI</name>
<keyword evidence="2" id="KW-0812">Transmembrane</keyword>
<evidence type="ECO:0000259" key="3">
    <source>
        <dbReference type="Pfam" id="PF07423"/>
    </source>
</evidence>
<dbReference type="AlphaFoldDB" id="A0AA94WPH7"/>
<dbReference type="InterPro" id="IPR009988">
    <property type="entry name" value="DUF1510"/>
</dbReference>
<dbReference type="Pfam" id="PF07423">
    <property type="entry name" value="DUF1510"/>
    <property type="match status" value="1"/>
</dbReference>
<feature type="transmembrane region" description="Helical" evidence="2">
    <location>
        <begin position="21"/>
        <end position="45"/>
    </location>
</feature>
<feature type="region of interest" description="Disordered" evidence="1">
    <location>
        <begin position="47"/>
        <end position="167"/>
    </location>
</feature>
<accession>A0AA94WPH7</accession>
<evidence type="ECO:0000313" key="4">
    <source>
        <dbReference type="EMBL" id="TYS59172.1"/>
    </source>
</evidence>